<keyword evidence="1" id="KW-1133">Transmembrane helix</keyword>
<protein>
    <submittedName>
        <fullName evidence="3">Midcut-by-XrtH protein</fullName>
    </submittedName>
</protein>
<organism evidence="3 4">
    <name type="scientific">Kineobactrum salinum</name>
    <dbReference type="NCBI Taxonomy" id="2708301"/>
    <lineage>
        <taxon>Bacteria</taxon>
        <taxon>Pseudomonadati</taxon>
        <taxon>Pseudomonadota</taxon>
        <taxon>Gammaproteobacteria</taxon>
        <taxon>Cellvibrionales</taxon>
        <taxon>Halieaceae</taxon>
        <taxon>Kineobactrum</taxon>
    </lineage>
</organism>
<reference evidence="3 4" key="1">
    <citation type="submission" date="2020-02" db="EMBL/GenBank/DDBJ databases">
        <title>Genome sequencing for Kineobactrum sp. M2.</title>
        <authorList>
            <person name="Park S.-J."/>
        </authorList>
    </citation>
    <scope>NUCLEOTIDE SEQUENCE [LARGE SCALE GENOMIC DNA]</scope>
    <source>
        <strain evidence="3 4">M2</strain>
    </source>
</reference>
<dbReference type="KEGG" id="kim:G3T16_12955"/>
<dbReference type="CDD" id="cd00102">
    <property type="entry name" value="IPT"/>
    <property type="match status" value="1"/>
</dbReference>
<feature type="domain" description="IPT/TIG" evidence="2">
    <location>
        <begin position="299"/>
        <end position="367"/>
    </location>
</feature>
<dbReference type="InterPro" id="IPR002909">
    <property type="entry name" value="IPT_dom"/>
</dbReference>
<name>A0A6C0U6X8_9GAMM</name>
<gene>
    <name evidence="3" type="ORF">G3T16_12955</name>
</gene>
<dbReference type="RefSeq" id="WP_163495620.1">
    <property type="nucleotide sequence ID" value="NZ_CP048711.1"/>
</dbReference>
<dbReference type="Proteomes" id="UP000477680">
    <property type="component" value="Chromosome"/>
</dbReference>
<dbReference type="NCBIfam" id="NF033207">
    <property type="entry name" value="midcut_by_XrtH"/>
    <property type="match status" value="1"/>
</dbReference>
<dbReference type="Pfam" id="PF01833">
    <property type="entry name" value="TIG"/>
    <property type="match status" value="1"/>
</dbReference>
<evidence type="ECO:0000313" key="3">
    <source>
        <dbReference type="EMBL" id="QIB66185.1"/>
    </source>
</evidence>
<dbReference type="InterPro" id="IPR014756">
    <property type="entry name" value="Ig_E-set"/>
</dbReference>
<evidence type="ECO:0000256" key="1">
    <source>
        <dbReference type="SAM" id="Phobius"/>
    </source>
</evidence>
<dbReference type="SUPFAM" id="SSF81296">
    <property type="entry name" value="E set domains"/>
    <property type="match status" value="1"/>
</dbReference>
<evidence type="ECO:0000313" key="4">
    <source>
        <dbReference type="Proteomes" id="UP000477680"/>
    </source>
</evidence>
<keyword evidence="4" id="KW-1185">Reference proteome</keyword>
<dbReference type="EMBL" id="CP048711">
    <property type="protein sequence ID" value="QIB66185.1"/>
    <property type="molecule type" value="Genomic_DNA"/>
</dbReference>
<keyword evidence="1" id="KW-0812">Transmembrane</keyword>
<feature type="transmembrane region" description="Helical" evidence="1">
    <location>
        <begin position="40"/>
        <end position="60"/>
    </location>
</feature>
<sequence length="547" mass="54219">MASSRLMGRGIGAFLLALAAPVFSQSITTSAVAPGSAIPVPVTNPVVLALMTVLVLALALRMLRRVGLQRTLLSLLVVGTVVGATWQSPALRAQLLAAFTNPDGETLPIPVTQIPAGPDVAGFEMADFSNASGVPLVITSLDPPVFEDCFPGGLSGELLPAGGGGGASPDACTGVLADGANCRVNVDSICRAEAENSLAILSLTGSPLTLTVNGAAGAMTVTNTSTQVTATGIASSFAGTALAGNVTESGNTCAAVPPGGSCTLTFTPGNTVVPVTDLVISGDDTNTVTAAIEVQSGSTLTEINPVQGAASGGTGVILKGTGLTGATGITFDGVAATSVNVVNSTTVTAVTPAQVAGAVDVAIATPAGSATLVNGYTYLATAVGQSASGGTIAALNGGLQNLVAAAADNSPAIEWGGLGTATIVAQSDTDGAGNTAAIVADLGPNGGTPYAAQLCNDFEVDSQGNTPCQAGNACYNDWFLPARGQLDALFDNRVAVGGYASTAYWSSTESSGDPVMSAWIRLFDSGLTFVVNKDFLSRARCVRAFTP</sequence>
<accession>A0A6C0U6X8</accession>
<feature type="transmembrane region" description="Helical" evidence="1">
    <location>
        <begin position="72"/>
        <end position="91"/>
    </location>
</feature>
<keyword evidence="1" id="KW-0472">Membrane</keyword>
<proteinExistence type="predicted"/>
<dbReference type="AlphaFoldDB" id="A0A6C0U6X8"/>
<dbReference type="InterPro" id="IPR013783">
    <property type="entry name" value="Ig-like_fold"/>
</dbReference>
<dbReference type="Gene3D" id="2.60.40.10">
    <property type="entry name" value="Immunoglobulins"/>
    <property type="match status" value="1"/>
</dbReference>
<evidence type="ECO:0000259" key="2">
    <source>
        <dbReference type="Pfam" id="PF01833"/>
    </source>
</evidence>